<evidence type="ECO:0000256" key="1">
    <source>
        <dbReference type="SAM" id="MobiDB-lite"/>
    </source>
</evidence>
<feature type="transmembrane region" description="Helical" evidence="2">
    <location>
        <begin position="334"/>
        <end position="354"/>
    </location>
</feature>
<dbReference type="PANTHER" id="PTHR12460:SF0">
    <property type="entry name" value="CID DOMAIN-CONTAINING PROTEIN-RELATED"/>
    <property type="match status" value="1"/>
</dbReference>
<evidence type="ECO:0008006" key="6">
    <source>
        <dbReference type="Google" id="ProtNLM"/>
    </source>
</evidence>
<name>A0A8J5XL41_DIALT</name>
<comment type="caution">
    <text evidence="4">The sequence shown here is derived from an EMBL/GenBank/DDBJ whole genome shotgun (WGS) entry which is preliminary data.</text>
</comment>
<feature type="transmembrane region" description="Helical" evidence="2">
    <location>
        <begin position="264"/>
        <end position="290"/>
    </location>
</feature>
<keyword evidence="2" id="KW-1133">Transmembrane helix</keyword>
<dbReference type="GO" id="GO:0031124">
    <property type="term" value="P:mRNA 3'-end processing"/>
    <property type="evidence" value="ECO:0007669"/>
    <property type="project" value="TreeGrafter"/>
</dbReference>
<feature type="chain" id="PRO_5035277290" description="RGS domain-containing protein" evidence="3">
    <location>
        <begin position="20"/>
        <end position="1069"/>
    </location>
</feature>
<evidence type="ECO:0000256" key="3">
    <source>
        <dbReference type="SAM" id="SignalP"/>
    </source>
</evidence>
<dbReference type="Proteomes" id="UP000751190">
    <property type="component" value="Unassembled WGS sequence"/>
</dbReference>
<dbReference type="PANTHER" id="PTHR12460">
    <property type="entry name" value="CYCLIN-DEPENDENT KINASE INHIBITOR-RELATED PROTEIN"/>
    <property type="match status" value="1"/>
</dbReference>
<feature type="region of interest" description="Disordered" evidence="1">
    <location>
        <begin position="629"/>
        <end position="660"/>
    </location>
</feature>
<keyword evidence="3" id="KW-0732">Signal</keyword>
<keyword evidence="5" id="KW-1185">Reference proteome</keyword>
<evidence type="ECO:0000256" key="2">
    <source>
        <dbReference type="SAM" id="Phobius"/>
    </source>
</evidence>
<feature type="transmembrane region" description="Helical" evidence="2">
    <location>
        <begin position="187"/>
        <end position="206"/>
    </location>
</feature>
<reference evidence="4" key="1">
    <citation type="submission" date="2021-05" db="EMBL/GenBank/DDBJ databases">
        <title>The genome of the haptophyte Pavlova lutheri (Diacronema luteri, Pavlovales) - a model for lipid biosynthesis in eukaryotic algae.</title>
        <authorList>
            <person name="Hulatt C.J."/>
            <person name="Posewitz M.C."/>
        </authorList>
    </citation>
    <scope>NUCLEOTIDE SEQUENCE</scope>
    <source>
        <strain evidence="4">NIVA-4/92</strain>
    </source>
</reference>
<proteinExistence type="predicted"/>
<dbReference type="AlphaFoldDB" id="A0A8J5XL41"/>
<evidence type="ECO:0000313" key="5">
    <source>
        <dbReference type="Proteomes" id="UP000751190"/>
    </source>
</evidence>
<sequence>MLSRAWPVLFLAALPCARAFGLRVVQGPSDIVGLEPAAVPFAFSARDFDVSGPAVLFREAEWTSDCPPRYAGAASLAGAVVVSADGILSALCSFEQRALGAQRAGAAAWVAALRAGSYEHSLDPVPGYAENVWLAGDSRELTGIVAADARGRTSDAIVGALDAGDVLLLQLTPSPSRYASVASSRGFLFWRVVIVLHCAAVLELALCRSYAFVRADGGLRATRQQMLLWLEVGACALRVAYFGGDPLEGSGLFNFETALTLSSVHLSAGAVSMAIFIVLFCEAVSAAGIVPFRLANPGWRSAFLLGAVCVLLVDIVLGSLAVRIGLRWLVVAKLAGALLLEPLTLIAVAASCYTRTRAGLARSRLSSGHVARWLRRLFQSAVYWALALACGIVLPWALYGPVRQVVVHALWVHALNSASYVHIDAVRPLYERSPRGPFRMLHDAFFACISLLAEPSAPSLDESRLAAKANIQPAPELRARSTRATAKRATAVSSTAITPDKGVSAADGLSKATGPSSGRASALDAAAAANARTSPWGSIFNTHSARTRCTSGGDCAIDAQPAQRASSSGGGAIAAFLRRSSVAPAPAPIAPAAGGGGGADAAGGGGGSAAAQKRATMFALRAPKALRSSGASAGGVEAPDASSSAQLSPTMRAASSATRGIARDSVRGSVASMARDSVRGSVASGTGAHASSMASAVVEVGAKPPDSMLLGISIYALRAFIAENSLDARAQTHEVQSLLRKMTAGTQRSYAEVHHVPTARTSVNGGQPVGALRPAPPPLADGRAARIGRATLLVVHAHLRSFLKLVDALEAHIEVHALDPAVTFFWIDCFCVRALDALDVAQEMGAVARAIGSVLLVLEPWNRPVCLRRSWCLYELQRAKAAGVKVHATVTTQGRADMREDVQNDASGASGLIDAFIAMVDVRSSYTSVEKDKQMLLGLVRSHMPDASGEEALNRLNADVRQVVRAAVEALIRVAQHEPMTKLQASRAVPRARGMSVEQAEAMRLSTMAELEREVYARMSALQAATDAAQVGLRAARISTSGRSAEARCSGAGATPAPSPPLGSNRNTD</sequence>
<feature type="transmembrane region" description="Helical" evidence="2">
    <location>
        <begin position="227"/>
        <end position="244"/>
    </location>
</feature>
<dbReference type="EMBL" id="JAGTXO010000030">
    <property type="protein sequence ID" value="KAG8460825.1"/>
    <property type="molecule type" value="Genomic_DNA"/>
</dbReference>
<accession>A0A8J5XL41</accession>
<feature type="region of interest" description="Disordered" evidence="1">
    <location>
        <begin position="1040"/>
        <end position="1069"/>
    </location>
</feature>
<protein>
    <recommendedName>
        <fullName evidence="6">RGS domain-containing protein</fullName>
    </recommendedName>
</protein>
<feature type="transmembrane region" description="Helical" evidence="2">
    <location>
        <begin position="302"/>
        <end position="322"/>
    </location>
</feature>
<dbReference type="OrthoDB" id="410679at2759"/>
<keyword evidence="2" id="KW-0812">Transmembrane</keyword>
<feature type="transmembrane region" description="Helical" evidence="2">
    <location>
        <begin position="381"/>
        <end position="399"/>
    </location>
</feature>
<feature type="compositionally biased region" description="Polar residues" evidence="1">
    <location>
        <begin position="641"/>
        <end position="658"/>
    </location>
</feature>
<evidence type="ECO:0000313" key="4">
    <source>
        <dbReference type="EMBL" id="KAG8460825.1"/>
    </source>
</evidence>
<feature type="signal peptide" evidence="3">
    <location>
        <begin position="1"/>
        <end position="19"/>
    </location>
</feature>
<dbReference type="GO" id="GO:0000993">
    <property type="term" value="F:RNA polymerase II complex binding"/>
    <property type="evidence" value="ECO:0007669"/>
    <property type="project" value="TreeGrafter"/>
</dbReference>
<keyword evidence="2" id="KW-0472">Membrane</keyword>
<organism evidence="4 5">
    <name type="scientific">Diacronema lutheri</name>
    <name type="common">Unicellular marine alga</name>
    <name type="synonym">Monochrysis lutheri</name>
    <dbReference type="NCBI Taxonomy" id="2081491"/>
    <lineage>
        <taxon>Eukaryota</taxon>
        <taxon>Haptista</taxon>
        <taxon>Haptophyta</taxon>
        <taxon>Pavlovophyceae</taxon>
        <taxon>Pavlovales</taxon>
        <taxon>Pavlovaceae</taxon>
        <taxon>Diacronema</taxon>
    </lineage>
</organism>
<gene>
    <name evidence="4" type="ORF">KFE25_010880</name>
</gene>